<keyword evidence="2" id="KW-1185">Reference proteome</keyword>
<evidence type="ECO:0000313" key="2">
    <source>
        <dbReference type="Proteomes" id="UP000276215"/>
    </source>
</evidence>
<dbReference type="EMBL" id="ML120365">
    <property type="protein sequence ID" value="RPB02945.1"/>
    <property type="molecule type" value="Genomic_DNA"/>
</dbReference>
<gene>
    <name evidence="1" type="ORF">L873DRAFT_1801543</name>
</gene>
<sequence length="77" mass="8843">MTIFIDSKRVIQTMKSEKVTAQNKHFDIQLFKLHKVQQGGIIDFTFIPSMNNATDGLTQALVEITHYCFLKMIAIQL</sequence>
<protein>
    <recommendedName>
        <fullName evidence="3">RNase H type-1 domain-containing protein</fullName>
    </recommendedName>
</protein>
<name>A0A3N4KAF7_9PEZI</name>
<dbReference type="STRING" id="1336337.A0A3N4KAF7"/>
<dbReference type="AlphaFoldDB" id="A0A3N4KAF7"/>
<dbReference type="Proteomes" id="UP000276215">
    <property type="component" value="Unassembled WGS sequence"/>
</dbReference>
<evidence type="ECO:0008006" key="3">
    <source>
        <dbReference type="Google" id="ProtNLM"/>
    </source>
</evidence>
<evidence type="ECO:0000313" key="1">
    <source>
        <dbReference type="EMBL" id="RPB02945.1"/>
    </source>
</evidence>
<accession>A0A3N4KAF7</accession>
<dbReference type="OrthoDB" id="3799035at2759"/>
<organism evidence="1 2">
    <name type="scientific">Choiromyces venosus 120613-1</name>
    <dbReference type="NCBI Taxonomy" id="1336337"/>
    <lineage>
        <taxon>Eukaryota</taxon>
        <taxon>Fungi</taxon>
        <taxon>Dikarya</taxon>
        <taxon>Ascomycota</taxon>
        <taxon>Pezizomycotina</taxon>
        <taxon>Pezizomycetes</taxon>
        <taxon>Pezizales</taxon>
        <taxon>Tuberaceae</taxon>
        <taxon>Choiromyces</taxon>
    </lineage>
</organism>
<reference evidence="1 2" key="1">
    <citation type="journal article" date="2018" name="Nat. Ecol. Evol.">
        <title>Pezizomycetes genomes reveal the molecular basis of ectomycorrhizal truffle lifestyle.</title>
        <authorList>
            <person name="Murat C."/>
            <person name="Payen T."/>
            <person name="Noel B."/>
            <person name="Kuo A."/>
            <person name="Morin E."/>
            <person name="Chen J."/>
            <person name="Kohler A."/>
            <person name="Krizsan K."/>
            <person name="Balestrini R."/>
            <person name="Da Silva C."/>
            <person name="Montanini B."/>
            <person name="Hainaut M."/>
            <person name="Levati E."/>
            <person name="Barry K.W."/>
            <person name="Belfiori B."/>
            <person name="Cichocki N."/>
            <person name="Clum A."/>
            <person name="Dockter R.B."/>
            <person name="Fauchery L."/>
            <person name="Guy J."/>
            <person name="Iotti M."/>
            <person name="Le Tacon F."/>
            <person name="Lindquist E.A."/>
            <person name="Lipzen A."/>
            <person name="Malagnac F."/>
            <person name="Mello A."/>
            <person name="Molinier V."/>
            <person name="Miyauchi S."/>
            <person name="Poulain J."/>
            <person name="Riccioni C."/>
            <person name="Rubini A."/>
            <person name="Sitrit Y."/>
            <person name="Splivallo R."/>
            <person name="Traeger S."/>
            <person name="Wang M."/>
            <person name="Zifcakova L."/>
            <person name="Wipf D."/>
            <person name="Zambonelli A."/>
            <person name="Paolocci F."/>
            <person name="Nowrousian M."/>
            <person name="Ottonello S."/>
            <person name="Baldrian P."/>
            <person name="Spatafora J.W."/>
            <person name="Henrissat B."/>
            <person name="Nagy L.G."/>
            <person name="Aury J.M."/>
            <person name="Wincker P."/>
            <person name="Grigoriev I.V."/>
            <person name="Bonfante P."/>
            <person name="Martin F.M."/>
        </authorList>
    </citation>
    <scope>NUCLEOTIDE SEQUENCE [LARGE SCALE GENOMIC DNA]</scope>
    <source>
        <strain evidence="1 2">120613-1</strain>
    </source>
</reference>
<proteinExistence type="predicted"/>